<evidence type="ECO:0000313" key="3">
    <source>
        <dbReference type="Proteomes" id="UP001141933"/>
    </source>
</evidence>
<dbReference type="EMBL" id="JAPZVM010000011">
    <property type="protein sequence ID" value="MCZ8373347.1"/>
    <property type="molecule type" value="Genomic_DNA"/>
</dbReference>
<gene>
    <name evidence="2" type="ORF">O6P32_11635</name>
</gene>
<name>A0ABT4PJV6_9BACT</name>
<accession>A0ABT4PJV6</accession>
<evidence type="ECO:0000256" key="1">
    <source>
        <dbReference type="SAM" id="Phobius"/>
    </source>
</evidence>
<proteinExistence type="predicted"/>
<comment type="caution">
    <text evidence="2">The sequence shown here is derived from an EMBL/GenBank/DDBJ whole genome shotgun (WGS) entry which is preliminary data.</text>
</comment>
<feature type="transmembrane region" description="Helical" evidence="1">
    <location>
        <begin position="143"/>
        <end position="169"/>
    </location>
</feature>
<reference evidence="2" key="1">
    <citation type="submission" date="2022-12" db="EMBL/GenBank/DDBJ databases">
        <title>Phocaeicola acetigenes sp. nov., isolated feces from a healthy human.</title>
        <authorList>
            <person name="Do H."/>
            <person name="Ha Y.B."/>
            <person name="Kim J.-S."/>
            <person name="Suh M.K."/>
            <person name="Kim H.S."/>
            <person name="Lee J.-S."/>
        </authorList>
    </citation>
    <scope>NUCLEOTIDE SEQUENCE</scope>
    <source>
        <strain evidence="2">KGMB11183</strain>
    </source>
</reference>
<keyword evidence="1" id="KW-1133">Transmembrane helix</keyword>
<dbReference type="Proteomes" id="UP001141933">
    <property type="component" value="Unassembled WGS sequence"/>
</dbReference>
<feature type="transmembrane region" description="Helical" evidence="1">
    <location>
        <begin position="114"/>
        <end position="137"/>
    </location>
</feature>
<protein>
    <submittedName>
        <fullName evidence="2">Uncharacterized protein</fullName>
    </submittedName>
</protein>
<dbReference type="RefSeq" id="WP_269878666.1">
    <property type="nucleotide sequence ID" value="NZ_JAPZVM010000011.1"/>
</dbReference>
<organism evidence="2 3">
    <name type="scientific">Phocaeicola acetigenes</name>
    <dbReference type="NCBI Taxonomy" id="3016083"/>
    <lineage>
        <taxon>Bacteria</taxon>
        <taxon>Pseudomonadati</taxon>
        <taxon>Bacteroidota</taxon>
        <taxon>Bacteroidia</taxon>
        <taxon>Bacteroidales</taxon>
        <taxon>Bacteroidaceae</taxon>
        <taxon>Phocaeicola</taxon>
    </lineage>
</organism>
<sequence length="258" mass="30157">MYTDISLHKTELYLLKKGIKIEDIASFTFMQPYKIRARRCKPYWHNLGGTGIFIFTLQSGFVRAIQLAPFQAHKATAILQLLKQHAIPFTNYQPLQTVSDAPVSSRTYHRYSKYMSFSVQGMVWILILLLSMIYALPNIHTLVTYYITIFTIGFTVLSLFFMIYMTFLVQHYLILDSHHMILKGVFHSHVFAYDDIRKLNFDIRATARRDPPLDIEFIDKDFTYHVFATDWIEKCCIDEIVEILKSKGIDTTNSIKFP</sequence>
<keyword evidence="3" id="KW-1185">Reference proteome</keyword>
<evidence type="ECO:0000313" key="2">
    <source>
        <dbReference type="EMBL" id="MCZ8373347.1"/>
    </source>
</evidence>
<keyword evidence="1" id="KW-0812">Transmembrane</keyword>
<keyword evidence="1" id="KW-0472">Membrane</keyword>